<name>A0A4Z2C3W6_9TELE</name>
<protein>
    <submittedName>
        <fullName evidence="1">Uncharacterized protein</fullName>
    </submittedName>
</protein>
<gene>
    <name evidence="1" type="ORF">fugu_014752</name>
</gene>
<dbReference type="Proteomes" id="UP000516260">
    <property type="component" value="Chromosome 15"/>
</dbReference>
<proteinExistence type="predicted"/>
<evidence type="ECO:0000313" key="1">
    <source>
        <dbReference type="EMBL" id="TNM98506.1"/>
    </source>
</evidence>
<sequence>MNQIYNVTNAFADAGNPPSQLVGVPCPQVQTAIVSQMKVMGSYKLGPVTPTCIQANHTSAVGQMEAVNFTIIPTIMATGCHIQVRQTHARQVWCSQ</sequence>
<dbReference type="AlphaFoldDB" id="A0A4Z2C3W6"/>
<organism evidence="1 2">
    <name type="scientific">Takifugu bimaculatus</name>
    <dbReference type="NCBI Taxonomy" id="433685"/>
    <lineage>
        <taxon>Eukaryota</taxon>
        <taxon>Metazoa</taxon>
        <taxon>Chordata</taxon>
        <taxon>Craniata</taxon>
        <taxon>Vertebrata</taxon>
        <taxon>Euteleostomi</taxon>
        <taxon>Actinopterygii</taxon>
        <taxon>Neopterygii</taxon>
        <taxon>Teleostei</taxon>
        <taxon>Neoteleostei</taxon>
        <taxon>Acanthomorphata</taxon>
        <taxon>Eupercaria</taxon>
        <taxon>Tetraodontiformes</taxon>
        <taxon>Tetradontoidea</taxon>
        <taxon>Tetraodontidae</taxon>
        <taxon>Takifugu</taxon>
    </lineage>
</organism>
<keyword evidence="2" id="KW-1185">Reference proteome</keyword>
<dbReference type="EMBL" id="SWLE01000007">
    <property type="protein sequence ID" value="TNM98506.1"/>
    <property type="molecule type" value="Genomic_DNA"/>
</dbReference>
<comment type="caution">
    <text evidence="1">The sequence shown here is derived from an EMBL/GenBank/DDBJ whole genome shotgun (WGS) entry which is preliminary data.</text>
</comment>
<reference evidence="1 2" key="1">
    <citation type="submission" date="2019-04" db="EMBL/GenBank/DDBJ databases">
        <title>The sequence and de novo assembly of Takifugu bimaculatus genome using PacBio and Hi-C technologies.</title>
        <authorList>
            <person name="Xu P."/>
            <person name="Liu B."/>
            <person name="Zhou Z."/>
        </authorList>
    </citation>
    <scope>NUCLEOTIDE SEQUENCE [LARGE SCALE GENOMIC DNA]</scope>
    <source>
        <strain evidence="1">TB-2018</strain>
        <tissue evidence="1">Muscle</tissue>
    </source>
</reference>
<evidence type="ECO:0000313" key="2">
    <source>
        <dbReference type="Proteomes" id="UP000516260"/>
    </source>
</evidence>
<accession>A0A4Z2C3W6</accession>